<dbReference type="InterPro" id="IPR011006">
    <property type="entry name" value="CheY-like_superfamily"/>
</dbReference>
<evidence type="ECO:0000259" key="3">
    <source>
        <dbReference type="PROSITE" id="PS50110"/>
    </source>
</evidence>
<dbReference type="Proteomes" id="UP000000852">
    <property type="component" value="Chromosome"/>
</dbReference>
<dbReference type="InterPro" id="IPR001789">
    <property type="entry name" value="Sig_transdc_resp-reg_receiver"/>
</dbReference>
<organism evidence="4 5">
    <name type="scientific">Pedobacter heparinus (strain ATCC 13125 / DSM 2366 / CIP 104194 / JCM 7457 / NBRC 12017 / NCIMB 9290 / NRRL B-14731 / HIM 762-3)</name>
    <dbReference type="NCBI Taxonomy" id="485917"/>
    <lineage>
        <taxon>Bacteria</taxon>
        <taxon>Pseudomonadati</taxon>
        <taxon>Bacteroidota</taxon>
        <taxon>Sphingobacteriia</taxon>
        <taxon>Sphingobacteriales</taxon>
        <taxon>Sphingobacteriaceae</taxon>
        <taxon>Pedobacter</taxon>
    </lineage>
</organism>
<dbReference type="KEGG" id="phe:Phep_3340"/>
<feature type="domain" description="Response regulatory" evidence="3">
    <location>
        <begin position="3"/>
        <end position="117"/>
    </location>
</feature>
<evidence type="ECO:0000256" key="2">
    <source>
        <dbReference type="PROSITE-ProRule" id="PRU00169"/>
    </source>
</evidence>
<dbReference type="eggNOG" id="COG0745">
    <property type="taxonomic scope" value="Bacteria"/>
</dbReference>
<evidence type="ECO:0000313" key="5">
    <source>
        <dbReference type="Proteomes" id="UP000000852"/>
    </source>
</evidence>
<evidence type="ECO:0000313" key="4">
    <source>
        <dbReference type="EMBL" id="ACU05534.1"/>
    </source>
</evidence>
<dbReference type="HOGENOM" id="CLU_000445_69_17_10"/>
<dbReference type="InterPro" id="IPR050595">
    <property type="entry name" value="Bact_response_regulator"/>
</dbReference>
<name>C6Y491_PEDHD</name>
<dbReference type="RefSeq" id="WP_015809143.1">
    <property type="nucleotide sequence ID" value="NC_013061.1"/>
</dbReference>
<keyword evidence="5" id="KW-1185">Reference proteome</keyword>
<protein>
    <submittedName>
        <fullName evidence="4">Response regulator receiver</fullName>
    </submittedName>
</protein>
<dbReference type="Gene3D" id="3.40.50.2300">
    <property type="match status" value="1"/>
</dbReference>
<dbReference type="SMART" id="SM00448">
    <property type="entry name" value="REC"/>
    <property type="match status" value="1"/>
</dbReference>
<reference evidence="4 5" key="1">
    <citation type="journal article" date="2009" name="Stand. Genomic Sci.">
        <title>Complete genome sequence of Pedobacter heparinus type strain (HIM 762-3).</title>
        <authorList>
            <person name="Han C."/>
            <person name="Spring S."/>
            <person name="Lapidus A."/>
            <person name="Del Rio T.G."/>
            <person name="Tice H."/>
            <person name="Copeland A."/>
            <person name="Cheng J.F."/>
            <person name="Lucas S."/>
            <person name="Chen F."/>
            <person name="Nolan M."/>
            <person name="Bruce D."/>
            <person name="Goodwin L."/>
            <person name="Pitluck S."/>
            <person name="Ivanova N."/>
            <person name="Mavromatis K."/>
            <person name="Mikhailova N."/>
            <person name="Pati A."/>
            <person name="Chen A."/>
            <person name="Palaniappan K."/>
            <person name="Land M."/>
            <person name="Hauser L."/>
            <person name="Chang Y.J."/>
            <person name="Jeffries C.C."/>
            <person name="Saunders E."/>
            <person name="Chertkov O."/>
            <person name="Brettin T."/>
            <person name="Goker M."/>
            <person name="Rohde M."/>
            <person name="Bristow J."/>
            <person name="Eisen J.A."/>
            <person name="Markowitz V."/>
            <person name="Hugenholtz P."/>
            <person name="Kyrpides N.C."/>
            <person name="Klenk H.P."/>
            <person name="Detter J.C."/>
        </authorList>
    </citation>
    <scope>NUCLEOTIDE SEQUENCE [LARGE SCALE GENOMIC DNA]</scope>
    <source>
        <strain evidence="5">ATCC 13125 / DSM 2366 / CIP 104194 / JCM 7457 / NBRC 12017 / NCIMB 9290 / NRRL B-14731 / HIM 762-3</strain>
    </source>
</reference>
<dbReference type="PANTHER" id="PTHR44591">
    <property type="entry name" value="STRESS RESPONSE REGULATOR PROTEIN 1"/>
    <property type="match status" value="1"/>
</dbReference>
<dbReference type="GO" id="GO:0000160">
    <property type="term" value="P:phosphorelay signal transduction system"/>
    <property type="evidence" value="ECO:0007669"/>
    <property type="project" value="InterPro"/>
</dbReference>
<dbReference type="CDD" id="cd00156">
    <property type="entry name" value="REC"/>
    <property type="match status" value="1"/>
</dbReference>
<dbReference type="Pfam" id="PF00072">
    <property type="entry name" value="Response_reg"/>
    <property type="match status" value="1"/>
</dbReference>
<dbReference type="EMBL" id="CP001681">
    <property type="protein sequence ID" value="ACU05534.1"/>
    <property type="molecule type" value="Genomic_DNA"/>
</dbReference>
<dbReference type="PROSITE" id="PS50110">
    <property type="entry name" value="RESPONSE_REGULATORY"/>
    <property type="match status" value="1"/>
</dbReference>
<accession>C6Y491</accession>
<dbReference type="STRING" id="485917.Phep_3340"/>
<dbReference type="OrthoDB" id="795853at2"/>
<gene>
    <name evidence="4" type="ordered locus">Phep_3340</name>
</gene>
<keyword evidence="1 2" id="KW-0597">Phosphoprotein</keyword>
<proteinExistence type="predicted"/>
<feature type="modified residue" description="4-aspartylphosphate" evidence="2">
    <location>
        <position position="52"/>
    </location>
</feature>
<sequence length="131" mass="14703">MKNILIVENDSGLVEMLEELFGYEGYQVSCHQQVEDIFPLIESFKPDVVLLDYLLPGINGGEVCAQMKRNPETRKIPVIIFSAYPQVMLSLGSYGCNAFISKPFELDALLDQINDCLENPDRVFELSSPLA</sequence>
<dbReference type="PANTHER" id="PTHR44591:SF3">
    <property type="entry name" value="RESPONSE REGULATORY DOMAIN-CONTAINING PROTEIN"/>
    <property type="match status" value="1"/>
</dbReference>
<dbReference type="AlphaFoldDB" id="C6Y491"/>
<evidence type="ECO:0000256" key="1">
    <source>
        <dbReference type="ARBA" id="ARBA00022553"/>
    </source>
</evidence>
<dbReference type="SUPFAM" id="SSF52172">
    <property type="entry name" value="CheY-like"/>
    <property type="match status" value="1"/>
</dbReference>